<evidence type="ECO:0000313" key="7">
    <source>
        <dbReference type="Proteomes" id="UP000030645"/>
    </source>
</evidence>
<dbReference type="Proteomes" id="UP000030645">
    <property type="component" value="Unassembled WGS sequence"/>
</dbReference>
<evidence type="ECO:0000313" key="6">
    <source>
        <dbReference type="EMBL" id="EXB58585.1"/>
    </source>
</evidence>
<evidence type="ECO:0000256" key="3">
    <source>
        <dbReference type="ARBA" id="ARBA00022964"/>
    </source>
</evidence>
<evidence type="ECO:0000256" key="4">
    <source>
        <dbReference type="ARBA" id="ARBA00023004"/>
    </source>
</evidence>
<feature type="binding site" evidence="5">
    <location>
        <position position="266"/>
    </location>
    <ligand>
        <name>Fe cation</name>
        <dbReference type="ChEBI" id="CHEBI:24875"/>
        <note>catalytic</note>
    </ligand>
</feature>
<keyword evidence="7" id="KW-1185">Reference proteome</keyword>
<sequence length="538" mass="60650">MPHHVSKTIKNATTKTLDAIVDLAFEFVDIPLHPSQTNFAPVEELGGPAGITTIQGIIPDDFPEGVYIRNGANPLFGGLKSTKSAFGKSKQIWIEGEGMLHALYFTKKDGNCKWTVNYNNSYVETETFKQEKQKNKPSFIPIIEGDTLAVISAALFNFLRFGKIDKHVSNTNVFEHSGKLYSIAESHMPQEIDVFTLETLGHWNLSRAWNRPFTSHPKVVPGTGELVIIGMDAIKRPYIELGVISADGKKLVHRADLKLDRCPFCHDFGVTQRYNVLIDFPVTIDIMRLFQGGPLIKYDNKGYARIGVMPRYGDGDSIKWFKVEPNCTFHIFNCFEDGDDKVVVWGCRALESVLPFDNTVKDGLVHSRPYEWKLNMQTGEVVERNLTADAEFSMEVPLINANFIGLKNKFGYSQVFDFVPSSNADNMFKFGGLAKLHFEKLDKKVSSTTREIDEEVIKVEYHMFEENTFCSGAAFVPKKGGLEEDDGWIITFVHDEDTNISQVYVIDTKKFSHEPIFKITLPCRVPYGFHGAFIPVSV</sequence>
<dbReference type="EMBL" id="KE344364">
    <property type="protein sequence ID" value="EXB58585.1"/>
    <property type="molecule type" value="Genomic_DNA"/>
</dbReference>
<comment type="cofactor">
    <cofactor evidence="5">
        <name>Fe(2+)</name>
        <dbReference type="ChEBI" id="CHEBI:29033"/>
    </cofactor>
    <text evidence="5">Binds 1 Fe(2+) ion per subunit.</text>
</comment>
<evidence type="ECO:0000256" key="1">
    <source>
        <dbReference type="ARBA" id="ARBA00006787"/>
    </source>
</evidence>
<keyword evidence="3" id="KW-0560">Oxidoreductase</keyword>
<dbReference type="eggNOG" id="KOG1285">
    <property type="taxonomic scope" value="Eukaryota"/>
</dbReference>
<comment type="similarity">
    <text evidence="1">Belongs to the carotenoid oxygenase family.</text>
</comment>
<accession>W9R6F9</accession>
<gene>
    <name evidence="6" type="ORF">L484_008739</name>
</gene>
<organism evidence="6 7">
    <name type="scientific">Morus notabilis</name>
    <dbReference type="NCBI Taxonomy" id="981085"/>
    <lineage>
        <taxon>Eukaryota</taxon>
        <taxon>Viridiplantae</taxon>
        <taxon>Streptophyta</taxon>
        <taxon>Embryophyta</taxon>
        <taxon>Tracheophyta</taxon>
        <taxon>Spermatophyta</taxon>
        <taxon>Magnoliopsida</taxon>
        <taxon>eudicotyledons</taxon>
        <taxon>Gunneridae</taxon>
        <taxon>Pentapetalae</taxon>
        <taxon>rosids</taxon>
        <taxon>fabids</taxon>
        <taxon>Rosales</taxon>
        <taxon>Moraceae</taxon>
        <taxon>Moreae</taxon>
        <taxon>Morus</taxon>
    </lineage>
</organism>
<dbReference type="OrthoDB" id="1069523at2759"/>
<dbReference type="PANTHER" id="PTHR10543">
    <property type="entry name" value="BETA-CAROTENE DIOXYGENASE"/>
    <property type="match status" value="1"/>
</dbReference>
<evidence type="ECO:0000256" key="2">
    <source>
        <dbReference type="ARBA" id="ARBA00022723"/>
    </source>
</evidence>
<dbReference type="GO" id="GO:0016121">
    <property type="term" value="P:carotene catabolic process"/>
    <property type="evidence" value="ECO:0007669"/>
    <property type="project" value="TreeGrafter"/>
</dbReference>
<dbReference type="GO" id="GO:0010436">
    <property type="term" value="F:carotenoid dioxygenase activity"/>
    <property type="evidence" value="ECO:0007669"/>
    <property type="project" value="TreeGrafter"/>
</dbReference>
<keyword evidence="4 5" id="KW-0408">Iron</keyword>
<keyword evidence="3" id="KW-0223">Dioxygenase</keyword>
<reference evidence="7" key="1">
    <citation type="submission" date="2013-01" db="EMBL/GenBank/DDBJ databases">
        <title>Draft Genome Sequence of a Mulberry Tree, Morus notabilis C.K. Schneid.</title>
        <authorList>
            <person name="He N."/>
            <person name="Zhao S."/>
        </authorList>
    </citation>
    <scope>NUCLEOTIDE SEQUENCE</scope>
</reference>
<dbReference type="KEGG" id="mnt:21392096"/>
<dbReference type="GO" id="GO:0009570">
    <property type="term" value="C:chloroplast stroma"/>
    <property type="evidence" value="ECO:0007669"/>
    <property type="project" value="TreeGrafter"/>
</dbReference>
<dbReference type="InterPro" id="IPR004294">
    <property type="entry name" value="Carotenoid_Oase"/>
</dbReference>
<feature type="binding site" evidence="5">
    <location>
        <position position="330"/>
    </location>
    <ligand>
        <name>Fe cation</name>
        <dbReference type="ChEBI" id="CHEBI:24875"/>
        <note>catalytic</note>
    </ligand>
</feature>
<dbReference type="PANTHER" id="PTHR10543:SF142">
    <property type="entry name" value="OS06G0162550 PROTEIN"/>
    <property type="match status" value="1"/>
</dbReference>
<evidence type="ECO:0000256" key="5">
    <source>
        <dbReference type="PIRSR" id="PIRSR604294-1"/>
    </source>
</evidence>
<feature type="binding site" evidence="5">
    <location>
        <position position="216"/>
    </location>
    <ligand>
        <name>Fe cation</name>
        <dbReference type="ChEBI" id="CHEBI:24875"/>
        <note>catalytic</note>
    </ligand>
</feature>
<dbReference type="AlphaFoldDB" id="W9R6F9"/>
<keyword evidence="2 5" id="KW-0479">Metal-binding</keyword>
<feature type="binding site" evidence="5">
    <location>
        <position position="530"/>
    </location>
    <ligand>
        <name>Fe cation</name>
        <dbReference type="ChEBI" id="CHEBI:24875"/>
        <note>catalytic</note>
    </ligand>
</feature>
<protein>
    <recommendedName>
        <fullName evidence="8">Carotenoid 9,10(9',10')-cleavage dioxygenase 1</fullName>
    </recommendedName>
</protein>
<proteinExistence type="inferred from homology"/>
<dbReference type="STRING" id="981085.W9R6F9"/>
<name>W9R6F9_9ROSA</name>
<evidence type="ECO:0008006" key="8">
    <source>
        <dbReference type="Google" id="ProtNLM"/>
    </source>
</evidence>
<dbReference type="Pfam" id="PF03055">
    <property type="entry name" value="RPE65"/>
    <property type="match status" value="1"/>
</dbReference>
<dbReference type="GO" id="GO:0046872">
    <property type="term" value="F:metal ion binding"/>
    <property type="evidence" value="ECO:0007669"/>
    <property type="project" value="UniProtKB-KW"/>
</dbReference>